<reference evidence="9 10" key="1">
    <citation type="journal article" date="2019" name="Environ. Microbiol.">
        <title>At the nexus of three kingdoms: the genome of the mycorrhizal fungus Gigaspora margarita provides insights into plant, endobacterial and fungal interactions.</title>
        <authorList>
            <person name="Venice F."/>
            <person name="Ghignone S."/>
            <person name="Salvioli di Fossalunga A."/>
            <person name="Amselem J."/>
            <person name="Novero M."/>
            <person name="Xianan X."/>
            <person name="Sedzielewska Toro K."/>
            <person name="Morin E."/>
            <person name="Lipzen A."/>
            <person name="Grigoriev I.V."/>
            <person name="Henrissat B."/>
            <person name="Martin F.M."/>
            <person name="Bonfante P."/>
        </authorList>
    </citation>
    <scope>NUCLEOTIDE SEQUENCE [LARGE SCALE GENOMIC DNA]</scope>
    <source>
        <strain evidence="9 10">BEG34</strain>
    </source>
</reference>
<dbReference type="Gene3D" id="1.20.1720.10">
    <property type="entry name" value="Multidrug resistance protein D"/>
    <property type="match status" value="1"/>
</dbReference>
<organism evidence="9 10">
    <name type="scientific">Gigaspora margarita</name>
    <dbReference type="NCBI Taxonomy" id="4874"/>
    <lineage>
        <taxon>Eukaryota</taxon>
        <taxon>Fungi</taxon>
        <taxon>Fungi incertae sedis</taxon>
        <taxon>Mucoromycota</taxon>
        <taxon>Glomeromycotina</taxon>
        <taxon>Glomeromycetes</taxon>
        <taxon>Diversisporales</taxon>
        <taxon>Gigasporaceae</taxon>
        <taxon>Gigaspora</taxon>
    </lineage>
</organism>
<dbReference type="SUPFAM" id="SSF103473">
    <property type="entry name" value="MFS general substrate transporter"/>
    <property type="match status" value="1"/>
</dbReference>
<comment type="subcellular location">
    <subcellularLocation>
        <location evidence="1">Cell membrane</location>
        <topology evidence="1">Multi-pass membrane protein</topology>
    </subcellularLocation>
</comment>
<feature type="transmembrane region" description="Helical" evidence="7">
    <location>
        <begin position="415"/>
        <end position="440"/>
    </location>
</feature>
<feature type="transmembrane region" description="Helical" evidence="7">
    <location>
        <begin position="362"/>
        <end position="380"/>
    </location>
</feature>
<dbReference type="PRINTS" id="PR01036">
    <property type="entry name" value="TCRTETB"/>
</dbReference>
<dbReference type="AlphaFoldDB" id="A0A8H4AMH9"/>
<accession>A0A8H4AMH9</accession>
<feature type="transmembrane region" description="Helical" evidence="7">
    <location>
        <begin position="452"/>
        <end position="475"/>
    </location>
</feature>
<dbReference type="EMBL" id="WTPW01000416">
    <property type="protein sequence ID" value="KAF0513398.1"/>
    <property type="molecule type" value="Genomic_DNA"/>
</dbReference>
<feature type="transmembrane region" description="Helical" evidence="7">
    <location>
        <begin position="96"/>
        <end position="115"/>
    </location>
</feature>
<evidence type="ECO:0000313" key="10">
    <source>
        <dbReference type="Proteomes" id="UP000439903"/>
    </source>
</evidence>
<keyword evidence="10" id="KW-1185">Reference proteome</keyword>
<evidence type="ECO:0000256" key="3">
    <source>
        <dbReference type="ARBA" id="ARBA00022475"/>
    </source>
</evidence>
<feature type="transmembrane region" description="Helical" evidence="7">
    <location>
        <begin position="127"/>
        <end position="147"/>
    </location>
</feature>
<feature type="transmembrane region" description="Helical" evidence="7">
    <location>
        <begin position="153"/>
        <end position="174"/>
    </location>
</feature>
<dbReference type="PROSITE" id="PS50850">
    <property type="entry name" value="MFS"/>
    <property type="match status" value="1"/>
</dbReference>
<feature type="transmembrane region" description="Helical" evidence="7">
    <location>
        <begin position="285"/>
        <end position="308"/>
    </location>
</feature>
<evidence type="ECO:0000256" key="2">
    <source>
        <dbReference type="ARBA" id="ARBA00022448"/>
    </source>
</evidence>
<gene>
    <name evidence="9" type="ORF">F8M41_017812</name>
</gene>
<dbReference type="InterPro" id="IPR036259">
    <property type="entry name" value="MFS_trans_sf"/>
</dbReference>
<feature type="transmembrane region" description="Helical" evidence="7">
    <location>
        <begin position="57"/>
        <end position="76"/>
    </location>
</feature>
<evidence type="ECO:0000256" key="6">
    <source>
        <dbReference type="ARBA" id="ARBA00023136"/>
    </source>
</evidence>
<dbReference type="FunFam" id="1.20.1720.10:FF:000004">
    <property type="entry name" value="EmrB/QacA family drug resistance transporter"/>
    <property type="match status" value="1"/>
</dbReference>
<evidence type="ECO:0000313" key="9">
    <source>
        <dbReference type="EMBL" id="KAF0513398.1"/>
    </source>
</evidence>
<dbReference type="Pfam" id="PF07690">
    <property type="entry name" value="MFS_1"/>
    <property type="match status" value="1"/>
</dbReference>
<dbReference type="PANTHER" id="PTHR23501:SF191">
    <property type="entry name" value="VACUOLAR BASIC AMINO ACID TRANSPORTER 4"/>
    <property type="match status" value="1"/>
</dbReference>
<sequence>MIQIFVMAYIHNGNNEKTSAKKKFLQNQSTLNDDEIDLNRQSTNVTLLHKKDTLLHGIKLILVIFGLCCSVFLVSLDNSVVSTALPRIVSDFNGLNQFALVVISYIITEISFQPMYGKLSDIFGPKVTFLFAVVVFLLGSFLCGIAPNMISLIIYRAVAGIGGGGILSLVIIIISEIVSIKDQGKFQGLVALCYTISSIAGPLVGGALTDYVSWRWCFLINLPTGAIAMIIIIFLLHLPKPTGSLFDKFKRIDIIGTIIMMPSTVCILLSLNWGGSVYAWNSPVIIVLLCVGILGYIIFGLVENYIVIEPIVPPNLFKNLNVVSCFILNFFMGAAFFSYIFYIPFYFQVVKADSATQSGLDFFPYLLTVSIFVTLSGQLFSRTDKISFRSVFIFASLMAIIGSGLITMWNENTEYIELIVCMIINGVGIGLPLQSVILCVQCLTEHKDIASATTLSFCFRNIGTVFGISISGTAFNNKLIQLLNTLNLPSYFSTQSVYTIQSLPSDTRTLVIDAYILAFRIIFELIMLFTVLLFITSMFVGNVKPKHK</sequence>
<dbReference type="Proteomes" id="UP000439903">
    <property type="component" value="Unassembled WGS sequence"/>
</dbReference>
<feature type="transmembrane region" description="Helical" evidence="7">
    <location>
        <begin position="251"/>
        <end position="273"/>
    </location>
</feature>
<evidence type="ECO:0000256" key="4">
    <source>
        <dbReference type="ARBA" id="ARBA00022692"/>
    </source>
</evidence>
<keyword evidence="5 7" id="KW-1133">Transmembrane helix</keyword>
<keyword evidence="4 7" id="KW-0812">Transmembrane</keyword>
<feature type="transmembrane region" description="Helical" evidence="7">
    <location>
        <begin position="213"/>
        <end position="239"/>
    </location>
</feature>
<dbReference type="GO" id="GO:0022857">
    <property type="term" value="F:transmembrane transporter activity"/>
    <property type="evidence" value="ECO:0007669"/>
    <property type="project" value="InterPro"/>
</dbReference>
<dbReference type="OrthoDB" id="10021397at2759"/>
<dbReference type="GO" id="GO:0005886">
    <property type="term" value="C:plasma membrane"/>
    <property type="evidence" value="ECO:0007669"/>
    <property type="project" value="UniProtKB-SubCell"/>
</dbReference>
<proteinExistence type="predicted"/>
<feature type="transmembrane region" description="Helical" evidence="7">
    <location>
        <begin position="320"/>
        <end position="342"/>
    </location>
</feature>
<dbReference type="Gene3D" id="1.20.1250.20">
    <property type="entry name" value="MFS general substrate transporter like domains"/>
    <property type="match status" value="1"/>
</dbReference>
<name>A0A8H4AMH9_GIGMA</name>
<dbReference type="InterPro" id="IPR011701">
    <property type="entry name" value="MFS"/>
</dbReference>
<evidence type="ECO:0000256" key="5">
    <source>
        <dbReference type="ARBA" id="ARBA00022989"/>
    </source>
</evidence>
<dbReference type="InterPro" id="IPR020846">
    <property type="entry name" value="MFS_dom"/>
</dbReference>
<feature type="transmembrane region" description="Helical" evidence="7">
    <location>
        <begin position="392"/>
        <end position="409"/>
    </location>
</feature>
<keyword evidence="2" id="KW-0813">Transport</keyword>
<dbReference type="CDD" id="cd17502">
    <property type="entry name" value="MFS_Azr1_MDR_like"/>
    <property type="match status" value="1"/>
</dbReference>
<feature type="domain" description="Major facilitator superfamily (MFS) profile" evidence="8">
    <location>
        <begin position="63"/>
        <end position="548"/>
    </location>
</feature>
<dbReference type="PANTHER" id="PTHR23501">
    <property type="entry name" value="MAJOR FACILITATOR SUPERFAMILY"/>
    <property type="match status" value="1"/>
</dbReference>
<evidence type="ECO:0000256" key="1">
    <source>
        <dbReference type="ARBA" id="ARBA00004651"/>
    </source>
</evidence>
<feature type="transmembrane region" description="Helical" evidence="7">
    <location>
        <begin position="514"/>
        <end position="540"/>
    </location>
</feature>
<keyword evidence="3" id="KW-1003">Cell membrane</keyword>
<keyword evidence="6 7" id="KW-0472">Membrane</keyword>
<feature type="transmembrane region" description="Helical" evidence="7">
    <location>
        <begin position="186"/>
        <end position="207"/>
    </location>
</feature>
<comment type="caution">
    <text evidence="9">The sequence shown here is derived from an EMBL/GenBank/DDBJ whole genome shotgun (WGS) entry which is preliminary data.</text>
</comment>
<evidence type="ECO:0000259" key="8">
    <source>
        <dbReference type="PROSITE" id="PS50850"/>
    </source>
</evidence>
<evidence type="ECO:0000256" key="7">
    <source>
        <dbReference type="SAM" id="Phobius"/>
    </source>
</evidence>
<protein>
    <submittedName>
        <fullName evidence="9">MFS general substrate transporter</fullName>
    </submittedName>
</protein>